<dbReference type="CDD" id="cd06257">
    <property type="entry name" value="DnaJ"/>
    <property type="match status" value="1"/>
</dbReference>
<name>A0A3R7PMI8_9TRYP</name>
<dbReference type="SMART" id="SM00271">
    <property type="entry name" value="DnaJ"/>
    <property type="match status" value="1"/>
</dbReference>
<dbReference type="GeneID" id="40316766"/>
<dbReference type="SUPFAM" id="SSF46565">
    <property type="entry name" value="Chaperone J-domain"/>
    <property type="match status" value="1"/>
</dbReference>
<dbReference type="PROSITE" id="PS50076">
    <property type="entry name" value="DNAJ_2"/>
    <property type="match status" value="1"/>
</dbReference>
<dbReference type="AlphaFoldDB" id="A0A3R7PMI8"/>
<dbReference type="EMBL" id="MKKU01000141">
    <property type="protein sequence ID" value="RNF22223.1"/>
    <property type="molecule type" value="Genomic_DNA"/>
</dbReference>
<dbReference type="RefSeq" id="XP_029229771.1">
    <property type="nucleotide sequence ID" value="XM_029370077.1"/>
</dbReference>
<dbReference type="InterPro" id="IPR001623">
    <property type="entry name" value="DnaJ_domain"/>
</dbReference>
<sequence length="615" mass="69648">MNSEELHNYSVRLLLAHDDRLRCFLDASVSRDWESAVSEWHTLKQEDLAFQRQAPSLPCVDVLSAGKAKFFTDEEFFSLTKQLENITAALSGSSAAPVSKRHADSDVDHASSQVQDVTSLDPAMHSSSSDAEERRKCQEANEAYQRGNYSEAADIFSSVIGSCLPNMLSAALLGNRAACYLRMENYKLSLRDAMRSYEIDNEYVLGVRRAVRSLICCGRVVEARQTMERFKKNKCGYTFTPELAEVTLYENYFASLGRNEHATALRYLNELLERVPCASFEVLKVQLLAIEDGNEVALAYVNNALRRYTEFPDLLYWRAQLRFLESANQAELEAVLPLCTLNGSTDSTGRLRQVLQRGQHCIQLCQEVDSLLAKGEWMPLIQACTKSLKIPFIGDRLRAGILAKRARGFFEVKHYYDCIDDVEAAMQNAAAGNERAQLLLLKALAEEKLLRWSAAIRNAELAIREHRTMEIVEVWKRLCEGKKEYERRQEQKKQRHRFPPGKDDEDEEEEHCPDAGGASERSGLPRNQAAGSGRSERKKKHIGGKDPRRVAQLYAQLSLPTGASAERVKKSYRALAMRWHPDRWCGASDQQRKEAEEKFKTLKAAYDELLCIVVG</sequence>
<dbReference type="PANTHER" id="PTHR44200:SF3">
    <property type="entry name" value="PROTEIN DNAJ, PUTATIVE-RELATED"/>
    <property type="match status" value="1"/>
</dbReference>
<gene>
    <name evidence="3" type="ORF">Tco025E_03155</name>
</gene>
<comment type="caution">
    <text evidence="3">The sequence shown here is derived from an EMBL/GenBank/DDBJ whole genome shotgun (WGS) entry which is preliminary data.</text>
</comment>
<dbReference type="InterPro" id="IPR052758">
    <property type="entry name" value="SRC_co-chaperone"/>
</dbReference>
<dbReference type="OrthoDB" id="10250354at2759"/>
<evidence type="ECO:0000313" key="4">
    <source>
        <dbReference type="Proteomes" id="UP000284403"/>
    </source>
</evidence>
<dbReference type="PANTHER" id="PTHR44200">
    <property type="entry name" value="DNAJ HOMOLOG SUBFAMILY C MEMBER 7"/>
    <property type="match status" value="1"/>
</dbReference>
<dbReference type="Gene3D" id="1.10.287.110">
    <property type="entry name" value="DnaJ domain"/>
    <property type="match status" value="1"/>
</dbReference>
<keyword evidence="4" id="KW-1185">Reference proteome</keyword>
<feature type="region of interest" description="Disordered" evidence="1">
    <location>
        <begin position="486"/>
        <end position="547"/>
    </location>
</feature>
<dbReference type="Proteomes" id="UP000284403">
    <property type="component" value="Unassembled WGS sequence"/>
</dbReference>
<dbReference type="PRINTS" id="PR00625">
    <property type="entry name" value="JDOMAIN"/>
</dbReference>
<dbReference type="InterPro" id="IPR036869">
    <property type="entry name" value="J_dom_sf"/>
</dbReference>
<dbReference type="SUPFAM" id="SSF48452">
    <property type="entry name" value="TPR-like"/>
    <property type="match status" value="1"/>
</dbReference>
<proteinExistence type="predicted"/>
<dbReference type="Gene3D" id="1.25.40.10">
    <property type="entry name" value="Tetratricopeptide repeat domain"/>
    <property type="match status" value="1"/>
</dbReference>
<protein>
    <submittedName>
        <fullName evidence="3">Putative stress-inducible protein STI1-like</fullName>
    </submittedName>
</protein>
<reference evidence="3 4" key="1">
    <citation type="journal article" date="2018" name="BMC Genomics">
        <title>Genomic comparison of Trypanosoma conorhini and Trypanosoma rangeli to Trypanosoma cruzi strains of high and low virulence.</title>
        <authorList>
            <person name="Bradwell K.R."/>
            <person name="Koparde V.N."/>
            <person name="Matveyev A.V."/>
            <person name="Serrano M.G."/>
            <person name="Alves J.M."/>
            <person name="Parikh H."/>
            <person name="Huang B."/>
            <person name="Lee V."/>
            <person name="Espinosa-Alvarez O."/>
            <person name="Ortiz P.A."/>
            <person name="Costa-Martins A.G."/>
            <person name="Teixeira M.M."/>
            <person name="Buck G.A."/>
        </authorList>
    </citation>
    <scope>NUCLEOTIDE SEQUENCE [LARGE SCALE GENOMIC DNA]</scope>
    <source>
        <strain evidence="3 4">025E</strain>
    </source>
</reference>
<evidence type="ECO:0000313" key="3">
    <source>
        <dbReference type="EMBL" id="RNF22223.1"/>
    </source>
</evidence>
<evidence type="ECO:0000256" key="1">
    <source>
        <dbReference type="SAM" id="MobiDB-lite"/>
    </source>
</evidence>
<feature type="domain" description="J" evidence="2">
    <location>
        <begin position="552"/>
        <end position="614"/>
    </location>
</feature>
<dbReference type="Pfam" id="PF00226">
    <property type="entry name" value="DnaJ"/>
    <property type="match status" value="1"/>
</dbReference>
<evidence type="ECO:0000259" key="2">
    <source>
        <dbReference type="PROSITE" id="PS50076"/>
    </source>
</evidence>
<feature type="region of interest" description="Disordered" evidence="1">
    <location>
        <begin position="97"/>
        <end position="138"/>
    </location>
</feature>
<dbReference type="InterPro" id="IPR011990">
    <property type="entry name" value="TPR-like_helical_dom_sf"/>
</dbReference>
<organism evidence="3 4">
    <name type="scientific">Trypanosoma conorhini</name>
    <dbReference type="NCBI Taxonomy" id="83891"/>
    <lineage>
        <taxon>Eukaryota</taxon>
        <taxon>Discoba</taxon>
        <taxon>Euglenozoa</taxon>
        <taxon>Kinetoplastea</taxon>
        <taxon>Metakinetoplastina</taxon>
        <taxon>Trypanosomatida</taxon>
        <taxon>Trypanosomatidae</taxon>
        <taxon>Trypanosoma</taxon>
    </lineage>
</organism>
<accession>A0A3R7PMI8</accession>